<dbReference type="AlphaFoldDB" id="A0A109JZU6"/>
<organism evidence="1 2">
    <name type="scientific">Bradyrhizobium macuxiense</name>
    <dbReference type="NCBI Taxonomy" id="1755647"/>
    <lineage>
        <taxon>Bacteria</taxon>
        <taxon>Pseudomonadati</taxon>
        <taxon>Pseudomonadota</taxon>
        <taxon>Alphaproteobacteria</taxon>
        <taxon>Hyphomicrobiales</taxon>
        <taxon>Nitrobacteraceae</taxon>
        <taxon>Bradyrhizobium</taxon>
    </lineage>
</organism>
<gene>
    <name evidence="1" type="ORF">AS156_35935</name>
</gene>
<accession>A0A109JZU6</accession>
<reference evidence="1 2" key="1">
    <citation type="submission" date="2015-11" db="EMBL/GenBank/DDBJ databases">
        <title>Draft Genome Sequence of the Strain BR 10303 (Bradyrhizobium sp.) isolated from nodules of Centrolobium paraense.</title>
        <authorList>
            <person name="Zelli J.E."/>
            <person name="Simoes-Araujo J.L."/>
            <person name="Barauna A.C."/>
            <person name="Silva K."/>
        </authorList>
    </citation>
    <scope>NUCLEOTIDE SEQUENCE [LARGE SCALE GENOMIC DNA]</scope>
    <source>
        <strain evidence="1 2">BR 10303</strain>
    </source>
</reference>
<evidence type="ECO:0000313" key="2">
    <source>
        <dbReference type="Proteomes" id="UP000057737"/>
    </source>
</evidence>
<dbReference type="EMBL" id="LNCU01000039">
    <property type="protein sequence ID" value="KWV58196.1"/>
    <property type="molecule type" value="Genomic_DNA"/>
</dbReference>
<sequence length="60" mass="6499">MMRGILSASVSFISAAVELRGARPSIARGKSLSGTAVPWPITLLERSRRQVETAEMDRLA</sequence>
<dbReference type="Proteomes" id="UP000057737">
    <property type="component" value="Unassembled WGS sequence"/>
</dbReference>
<comment type="caution">
    <text evidence="1">The sequence shown here is derived from an EMBL/GenBank/DDBJ whole genome shotgun (WGS) entry which is preliminary data.</text>
</comment>
<proteinExistence type="predicted"/>
<evidence type="ECO:0000313" key="1">
    <source>
        <dbReference type="EMBL" id="KWV58196.1"/>
    </source>
</evidence>
<name>A0A109JZU6_9BRAD</name>
<keyword evidence="2" id="KW-1185">Reference proteome</keyword>
<protein>
    <submittedName>
        <fullName evidence="1">Uncharacterized protein</fullName>
    </submittedName>
</protein>